<gene>
    <name evidence="1" type="ORF">D5S18_11385</name>
</gene>
<dbReference type="AlphaFoldDB" id="A0A3A4KNA2"/>
<sequence length="152" mass="16215">MFELCRSPHDIVDLLRYQFGLPVQLVAGRPMIATGSVLSAVVMPAALGTPVLAALDCDYIAPVVADPGDRTWTFLVTPPAPALPVEVPLRRALAVHAVTIVPAGRNLMLPCTDSPQGWHWAATPTPALLRLPPRSTILSAVLHQTRTHAAIP</sequence>
<organism evidence="1 2">
    <name type="scientific">Nocardia panacis</name>
    <dbReference type="NCBI Taxonomy" id="2340916"/>
    <lineage>
        <taxon>Bacteria</taxon>
        <taxon>Bacillati</taxon>
        <taxon>Actinomycetota</taxon>
        <taxon>Actinomycetes</taxon>
        <taxon>Mycobacteriales</taxon>
        <taxon>Nocardiaceae</taxon>
        <taxon>Nocardia</taxon>
    </lineage>
</organism>
<dbReference type="RefSeq" id="WP_120039747.1">
    <property type="nucleotide sequence ID" value="NZ_QZFU01000016.1"/>
</dbReference>
<proteinExistence type="predicted"/>
<dbReference type="EMBL" id="QZFU01000016">
    <property type="protein sequence ID" value="RJO76827.1"/>
    <property type="molecule type" value="Genomic_DNA"/>
</dbReference>
<accession>A0A3A4KNA2</accession>
<evidence type="ECO:0000313" key="2">
    <source>
        <dbReference type="Proteomes" id="UP000266677"/>
    </source>
</evidence>
<keyword evidence="2" id="KW-1185">Reference proteome</keyword>
<evidence type="ECO:0000313" key="1">
    <source>
        <dbReference type="EMBL" id="RJO76827.1"/>
    </source>
</evidence>
<dbReference type="Proteomes" id="UP000266677">
    <property type="component" value="Unassembled WGS sequence"/>
</dbReference>
<protein>
    <submittedName>
        <fullName evidence="1">Uncharacterized protein</fullName>
    </submittedName>
</protein>
<name>A0A3A4KNA2_9NOCA</name>
<comment type="caution">
    <text evidence="1">The sequence shown here is derived from an EMBL/GenBank/DDBJ whole genome shotgun (WGS) entry which is preliminary data.</text>
</comment>
<reference evidence="1 2" key="1">
    <citation type="submission" date="2018-09" db="EMBL/GenBank/DDBJ databases">
        <title>YIM PH21274 draft genome.</title>
        <authorList>
            <person name="Miao C."/>
        </authorList>
    </citation>
    <scope>NUCLEOTIDE SEQUENCE [LARGE SCALE GENOMIC DNA]</scope>
    <source>
        <strain evidence="1 2">YIM PH 21724</strain>
    </source>
</reference>
<dbReference type="OrthoDB" id="4557979at2"/>